<evidence type="ECO:0000313" key="13">
    <source>
        <dbReference type="Proteomes" id="UP000267464"/>
    </source>
</evidence>
<evidence type="ECO:0000256" key="3">
    <source>
        <dbReference type="ARBA" id="ARBA00008281"/>
    </source>
</evidence>
<comment type="similarity">
    <text evidence="3 10">Belongs to the FliL family.</text>
</comment>
<evidence type="ECO:0000256" key="6">
    <source>
        <dbReference type="ARBA" id="ARBA00022692"/>
    </source>
</evidence>
<dbReference type="InterPro" id="IPR005503">
    <property type="entry name" value="FliL"/>
</dbReference>
<dbReference type="OrthoDB" id="5297029at2"/>
<name>A0A3N7HSR8_9BURK</name>
<evidence type="ECO:0000256" key="11">
    <source>
        <dbReference type="SAM" id="MobiDB-lite"/>
    </source>
</evidence>
<keyword evidence="4" id="KW-1003">Cell membrane</keyword>
<keyword evidence="12" id="KW-0969">Cilium</keyword>
<evidence type="ECO:0000256" key="10">
    <source>
        <dbReference type="RuleBase" id="RU364125"/>
    </source>
</evidence>
<comment type="function">
    <text evidence="1 10">Controls the rotational direction of flagella during chemotaxis.</text>
</comment>
<comment type="caution">
    <text evidence="12">The sequence shown here is derived from an EMBL/GenBank/DDBJ whole genome shotgun (WGS) entry which is preliminary data.</text>
</comment>
<keyword evidence="12" id="KW-0282">Flagellum</keyword>
<keyword evidence="5 10" id="KW-0145">Chemotaxis</keyword>
<keyword evidence="9 10" id="KW-0472">Membrane</keyword>
<feature type="compositionally biased region" description="Basic and acidic residues" evidence="11">
    <location>
        <begin position="75"/>
        <end position="86"/>
    </location>
</feature>
<sequence length="204" mass="21602">MSAAAAETVEDAVEAPAPKKGKKKLIIIIAAAVLLAGTAGGGAFMWKKKKAAEAAAAAAAAAEEGDEEAAPNAHAEAEKKKDEHHGPPTFLPLDPFVINLADKDQERYAQVGLTLELSDAKVADQLKAYMPAIRNGVLMVLAQKTSQELLTRKGKEQLANEITREAVRPLGIELAMEGEPKGAGKTSIDDSPVRRVHFSSFIIQ</sequence>
<keyword evidence="7 10" id="KW-0283">Flagellar rotation</keyword>
<reference evidence="12 13" key="2">
    <citation type="submission" date="2018-12" db="EMBL/GenBank/DDBJ databases">
        <title>Rhizobacter gummiphilus sp. nov., a rubber-degrading bacterium isolated from the soil of a botanical garden in Japan.</title>
        <authorList>
            <person name="Shunsuke S.S."/>
        </authorList>
    </citation>
    <scope>NUCLEOTIDE SEQUENCE [LARGE SCALE GENOMIC DNA]</scope>
    <source>
        <strain evidence="12 13">S-16</strain>
    </source>
</reference>
<evidence type="ECO:0000256" key="2">
    <source>
        <dbReference type="ARBA" id="ARBA00004162"/>
    </source>
</evidence>
<keyword evidence="10" id="KW-0997">Cell inner membrane</keyword>
<keyword evidence="13" id="KW-1185">Reference proteome</keyword>
<keyword evidence="6 10" id="KW-0812">Transmembrane</keyword>
<dbReference type="GO" id="GO:0005886">
    <property type="term" value="C:plasma membrane"/>
    <property type="evidence" value="ECO:0007669"/>
    <property type="project" value="UniProtKB-SubCell"/>
</dbReference>
<keyword evidence="8 10" id="KW-1133">Transmembrane helix</keyword>
<organism evidence="12 13">
    <name type="scientific">Piscinibacter terrae</name>
    <dbReference type="NCBI Taxonomy" id="2496871"/>
    <lineage>
        <taxon>Bacteria</taxon>
        <taxon>Pseudomonadati</taxon>
        <taxon>Pseudomonadota</taxon>
        <taxon>Betaproteobacteria</taxon>
        <taxon>Burkholderiales</taxon>
        <taxon>Sphaerotilaceae</taxon>
        <taxon>Piscinibacter</taxon>
    </lineage>
</organism>
<gene>
    <name evidence="12" type="ORF">DZC73_10495</name>
</gene>
<reference evidence="12 13" key="1">
    <citation type="submission" date="2018-08" db="EMBL/GenBank/DDBJ databases">
        <authorList>
            <person name="Khan S.A."/>
            <person name="Jeon C.O."/>
            <person name="Chun B.H."/>
            <person name="Jeong S.E."/>
        </authorList>
    </citation>
    <scope>NUCLEOTIDE SEQUENCE [LARGE SCALE GENOMIC DNA]</scope>
    <source>
        <strain evidence="12 13">S-16</strain>
    </source>
</reference>
<dbReference type="GO" id="GO:0006935">
    <property type="term" value="P:chemotaxis"/>
    <property type="evidence" value="ECO:0007669"/>
    <property type="project" value="UniProtKB-KW"/>
</dbReference>
<protein>
    <recommendedName>
        <fullName evidence="10">Flagellar protein FliL</fullName>
    </recommendedName>
</protein>
<feature type="region of interest" description="Disordered" evidence="11">
    <location>
        <begin position="62"/>
        <end position="88"/>
    </location>
</feature>
<dbReference type="GO" id="GO:0009425">
    <property type="term" value="C:bacterial-type flagellum basal body"/>
    <property type="evidence" value="ECO:0007669"/>
    <property type="project" value="InterPro"/>
</dbReference>
<dbReference type="Proteomes" id="UP000267464">
    <property type="component" value="Unassembled WGS sequence"/>
</dbReference>
<evidence type="ECO:0000313" key="12">
    <source>
        <dbReference type="EMBL" id="RQP25254.1"/>
    </source>
</evidence>
<evidence type="ECO:0000256" key="8">
    <source>
        <dbReference type="ARBA" id="ARBA00022989"/>
    </source>
</evidence>
<dbReference type="Pfam" id="PF03748">
    <property type="entry name" value="FliL"/>
    <property type="match status" value="1"/>
</dbReference>
<accession>A0A3N7HSR8</accession>
<dbReference type="AlphaFoldDB" id="A0A3N7HSR8"/>
<proteinExistence type="inferred from homology"/>
<dbReference type="GO" id="GO:0071978">
    <property type="term" value="P:bacterial-type flagellum-dependent swarming motility"/>
    <property type="evidence" value="ECO:0007669"/>
    <property type="project" value="TreeGrafter"/>
</dbReference>
<dbReference type="EMBL" id="QUSW01000002">
    <property type="protein sequence ID" value="RQP25254.1"/>
    <property type="molecule type" value="Genomic_DNA"/>
</dbReference>
<evidence type="ECO:0000256" key="5">
    <source>
        <dbReference type="ARBA" id="ARBA00022500"/>
    </source>
</evidence>
<dbReference type="PANTHER" id="PTHR35091:SF2">
    <property type="entry name" value="FLAGELLAR PROTEIN FLIL"/>
    <property type="match status" value="1"/>
</dbReference>
<evidence type="ECO:0000256" key="9">
    <source>
        <dbReference type="ARBA" id="ARBA00023136"/>
    </source>
</evidence>
<evidence type="ECO:0000256" key="4">
    <source>
        <dbReference type="ARBA" id="ARBA00022475"/>
    </source>
</evidence>
<dbReference type="PANTHER" id="PTHR35091">
    <property type="entry name" value="FLAGELLAR PROTEIN FLIL"/>
    <property type="match status" value="1"/>
</dbReference>
<evidence type="ECO:0000256" key="7">
    <source>
        <dbReference type="ARBA" id="ARBA00022779"/>
    </source>
</evidence>
<feature type="transmembrane region" description="Helical" evidence="10">
    <location>
        <begin position="25"/>
        <end position="46"/>
    </location>
</feature>
<evidence type="ECO:0000256" key="1">
    <source>
        <dbReference type="ARBA" id="ARBA00002254"/>
    </source>
</evidence>
<keyword evidence="12" id="KW-0966">Cell projection</keyword>
<dbReference type="RefSeq" id="WP_124540164.1">
    <property type="nucleotide sequence ID" value="NZ_QUSW01000002.1"/>
</dbReference>
<comment type="subcellular location">
    <subcellularLocation>
        <location evidence="10">Cell inner membrane</location>
    </subcellularLocation>
    <subcellularLocation>
        <location evidence="2">Cell membrane</location>
        <topology evidence="2">Single-pass membrane protein</topology>
    </subcellularLocation>
</comment>